<proteinExistence type="predicted"/>
<protein>
    <submittedName>
        <fullName evidence="2">Uncharacterized protein</fullName>
    </submittedName>
</protein>
<name>A0AAD6VIU4_9AGAR</name>
<evidence type="ECO:0000313" key="2">
    <source>
        <dbReference type="EMBL" id="KAJ7212712.1"/>
    </source>
</evidence>
<keyword evidence="3" id="KW-1185">Reference proteome</keyword>
<gene>
    <name evidence="2" type="ORF">GGX14DRAFT_564458</name>
</gene>
<accession>A0AAD6VIU4</accession>
<reference evidence="2" key="1">
    <citation type="submission" date="2023-03" db="EMBL/GenBank/DDBJ databases">
        <title>Massive genome expansion in bonnet fungi (Mycena s.s.) driven by repeated elements and novel gene families across ecological guilds.</title>
        <authorList>
            <consortium name="Lawrence Berkeley National Laboratory"/>
            <person name="Harder C.B."/>
            <person name="Miyauchi S."/>
            <person name="Viragh M."/>
            <person name="Kuo A."/>
            <person name="Thoen E."/>
            <person name="Andreopoulos B."/>
            <person name="Lu D."/>
            <person name="Skrede I."/>
            <person name="Drula E."/>
            <person name="Henrissat B."/>
            <person name="Morin E."/>
            <person name="Kohler A."/>
            <person name="Barry K."/>
            <person name="LaButti K."/>
            <person name="Morin E."/>
            <person name="Salamov A."/>
            <person name="Lipzen A."/>
            <person name="Mereny Z."/>
            <person name="Hegedus B."/>
            <person name="Baldrian P."/>
            <person name="Stursova M."/>
            <person name="Weitz H."/>
            <person name="Taylor A."/>
            <person name="Grigoriev I.V."/>
            <person name="Nagy L.G."/>
            <person name="Martin F."/>
            <person name="Kauserud H."/>
        </authorList>
    </citation>
    <scope>NUCLEOTIDE SEQUENCE</scope>
    <source>
        <strain evidence="2">9144</strain>
    </source>
</reference>
<feature type="region of interest" description="Disordered" evidence="1">
    <location>
        <begin position="1"/>
        <end position="31"/>
    </location>
</feature>
<evidence type="ECO:0000256" key="1">
    <source>
        <dbReference type="SAM" id="MobiDB-lite"/>
    </source>
</evidence>
<comment type="caution">
    <text evidence="2">The sequence shown here is derived from an EMBL/GenBank/DDBJ whole genome shotgun (WGS) entry which is preliminary data.</text>
</comment>
<dbReference type="AlphaFoldDB" id="A0AAD6VIU4"/>
<sequence length="197" mass="21523">MRQRALAAPRICAPRSHPRAPTPPPRAFGPPGPRPWSVHQYTHLVVTPANLNIIVRLPCRLALPRRFLLPAARCPLPAARCPLPAARCPPPASRLPPVYPFGGDAGHKYNYLAPLSARASPPRLPGARPPALSVLHAACPHLHLPAARPLALLPCSCARLPAAHVRPLRPAWHASHLRLIRAWSPVYAYQCLYYVVT</sequence>
<evidence type="ECO:0000313" key="3">
    <source>
        <dbReference type="Proteomes" id="UP001219525"/>
    </source>
</evidence>
<dbReference type="Proteomes" id="UP001219525">
    <property type="component" value="Unassembled WGS sequence"/>
</dbReference>
<organism evidence="2 3">
    <name type="scientific">Mycena pura</name>
    <dbReference type="NCBI Taxonomy" id="153505"/>
    <lineage>
        <taxon>Eukaryota</taxon>
        <taxon>Fungi</taxon>
        <taxon>Dikarya</taxon>
        <taxon>Basidiomycota</taxon>
        <taxon>Agaricomycotina</taxon>
        <taxon>Agaricomycetes</taxon>
        <taxon>Agaricomycetidae</taxon>
        <taxon>Agaricales</taxon>
        <taxon>Marasmiineae</taxon>
        <taxon>Mycenaceae</taxon>
        <taxon>Mycena</taxon>
    </lineage>
</organism>
<dbReference type="EMBL" id="JARJCW010000023">
    <property type="protein sequence ID" value="KAJ7212712.1"/>
    <property type="molecule type" value="Genomic_DNA"/>
</dbReference>
<feature type="compositionally biased region" description="Pro residues" evidence="1">
    <location>
        <begin position="20"/>
        <end position="31"/>
    </location>
</feature>